<reference evidence="2" key="1">
    <citation type="submission" date="2016-04" db="EMBL/GenBank/DDBJ databases">
        <authorList>
            <person name="Evans L.H."/>
            <person name="Alamgir A."/>
            <person name="Owens N."/>
            <person name="Weber N.D."/>
            <person name="Virtaneva K."/>
            <person name="Barbian K."/>
            <person name="Babar A."/>
            <person name="Rosenke K."/>
        </authorList>
    </citation>
    <scope>NUCLEOTIDE SEQUENCE</scope>
    <source>
        <strain evidence="2">Nono1</strain>
    </source>
</reference>
<keyword evidence="1" id="KW-0472">Membrane</keyword>
<protein>
    <submittedName>
        <fullName evidence="2">Uncharacterized protein</fullName>
    </submittedName>
</protein>
<feature type="transmembrane region" description="Helical" evidence="1">
    <location>
        <begin position="132"/>
        <end position="160"/>
    </location>
</feature>
<dbReference type="AlphaFoldDB" id="A0A1M4EMI4"/>
<name>A0A1M4EMI4_9ACTN</name>
<organism evidence="2">
    <name type="scientific">Nonomuraea gerenzanensis</name>
    <dbReference type="NCBI Taxonomy" id="93944"/>
    <lineage>
        <taxon>Bacteria</taxon>
        <taxon>Bacillati</taxon>
        <taxon>Actinomycetota</taxon>
        <taxon>Actinomycetes</taxon>
        <taxon>Streptosporangiales</taxon>
        <taxon>Streptosporangiaceae</taxon>
        <taxon>Nonomuraea</taxon>
    </lineage>
</organism>
<gene>
    <name evidence="2" type="ORF">BN4615_P9567</name>
</gene>
<evidence type="ECO:0000256" key="1">
    <source>
        <dbReference type="SAM" id="Phobius"/>
    </source>
</evidence>
<proteinExistence type="predicted"/>
<feature type="transmembrane region" description="Helical" evidence="1">
    <location>
        <begin position="57"/>
        <end position="76"/>
    </location>
</feature>
<keyword evidence="1" id="KW-1133">Transmembrane helix</keyword>
<feature type="transmembrane region" description="Helical" evidence="1">
    <location>
        <begin position="88"/>
        <end position="111"/>
    </location>
</feature>
<keyword evidence="1" id="KW-0812">Transmembrane</keyword>
<feature type="transmembrane region" description="Helical" evidence="1">
    <location>
        <begin position="180"/>
        <end position="203"/>
    </location>
</feature>
<accession>A0A1M4EMI4</accession>
<sequence length="209" mass="22314">MIGMTRTDRILGTPLPAAMTTGTAESTMNPPVATGRLRSAWRAAHAPVAGVPRWARIAAYAIPFTVLPSGLWRLPFAFGDGLPLGERAYVVLLSVVSELVAFAAVGLVAAWGERFPRWAPGLGGRRVPTSVAVIPAGLGAMVLTVLWTAAVVTELAGVTLRGEPTPANFPTQAGGWEAAIYYLCYLPLLLWGPLLAAVTYAYYRRRRNN</sequence>
<evidence type="ECO:0000313" key="2">
    <source>
        <dbReference type="EMBL" id="SBP00051.1"/>
    </source>
</evidence>
<dbReference type="EMBL" id="LT559118">
    <property type="protein sequence ID" value="SBP00051.1"/>
    <property type="molecule type" value="Genomic_DNA"/>
</dbReference>